<keyword evidence="3" id="KW-1185">Reference proteome</keyword>
<gene>
    <name evidence="2" type="ORF">DEVEQU_03597</name>
</gene>
<organism evidence="2 3">
    <name type="scientific">Devosia equisanguinis</name>
    <dbReference type="NCBI Taxonomy" id="2490941"/>
    <lineage>
        <taxon>Bacteria</taxon>
        <taxon>Pseudomonadati</taxon>
        <taxon>Pseudomonadota</taxon>
        <taxon>Alphaproteobacteria</taxon>
        <taxon>Hyphomicrobiales</taxon>
        <taxon>Devosiaceae</taxon>
        <taxon>Devosia</taxon>
    </lineage>
</organism>
<dbReference type="OrthoDB" id="7862954at2"/>
<evidence type="ECO:0000259" key="1">
    <source>
        <dbReference type="Pfam" id="PF10135"/>
    </source>
</evidence>
<name>A0A447IG24_9HYPH</name>
<protein>
    <submittedName>
        <fullName evidence="2">Chemotactic signal-response protein CheL</fullName>
    </submittedName>
</protein>
<dbReference type="InterPro" id="IPR019301">
    <property type="entry name" value="Flagellar_prot_FlgJ_N"/>
</dbReference>
<dbReference type="AlphaFoldDB" id="A0A447IG24"/>
<accession>A0A447IG24</accession>
<evidence type="ECO:0000313" key="2">
    <source>
        <dbReference type="EMBL" id="VDS06433.1"/>
    </source>
</evidence>
<dbReference type="RefSeq" id="WP_126151950.1">
    <property type="nucleotide sequence ID" value="NZ_JBHTMH010000001.1"/>
</dbReference>
<sequence length="103" mass="11168">MNSINAATGLSSAQTLRMRQQAEEFEGVFLTMLTKEMFAGIKPDKNFGGGFGEETWRGMQAEQFANSMAQNGGIGIADQILSQMLSVQEASQTNNIPVNGAYR</sequence>
<reference evidence="2 3" key="1">
    <citation type="submission" date="2018-12" db="EMBL/GenBank/DDBJ databases">
        <authorList>
            <person name="Criscuolo A."/>
        </authorList>
    </citation>
    <scope>NUCLEOTIDE SEQUENCE [LARGE SCALE GENOMIC DNA]</scope>
    <source>
        <strain evidence="2">ACIP1116281</strain>
    </source>
</reference>
<dbReference type="Pfam" id="PF10135">
    <property type="entry name" value="Rod-binding"/>
    <property type="match status" value="1"/>
</dbReference>
<dbReference type="EMBL" id="UZWD01000049">
    <property type="protein sequence ID" value="VDS06433.1"/>
    <property type="molecule type" value="Genomic_DNA"/>
</dbReference>
<proteinExistence type="predicted"/>
<feature type="domain" description="Flagellar protein FlgJ N-terminal" evidence="1">
    <location>
        <begin position="35"/>
        <end position="83"/>
    </location>
</feature>
<dbReference type="Proteomes" id="UP000268844">
    <property type="component" value="Unassembled WGS sequence"/>
</dbReference>
<evidence type="ECO:0000313" key="3">
    <source>
        <dbReference type="Proteomes" id="UP000268844"/>
    </source>
</evidence>